<organism evidence="2 3">
    <name type="scientific">Marasmiellus scandens</name>
    <dbReference type="NCBI Taxonomy" id="2682957"/>
    <lineage>
        <taxon>Eukaryota</taxon>
        <taxon>Fungi</taxon>
        <taxon>Dikarya</taxon>
        <taxon>Basidiomycota</taxon>
        <taxon>Agaricomycotina</taxon>
        <taxon>Agaricomycetes</taxon>
        <taxon>Agaricomycetidae</taxon>
        <taxon>Agaricales</taxon>
        <taxon>Marasmiineae</taxon>
        <taxon>Omphalotaceae</taxon>
        <taxon>Marasmiellus</taxon>
    </lineage>
</organism>
<comment type="caution">
    <text evidence="2">The sequence shown here is derived from an EMBL/GenBank/DDBJ whole genome shotgun (WGS) entry which is preliminary data.</text>
</comment>
<protein>
    <recommendedName>
        <fullName evidence="1">Protein kinase domain-containing protein</fullName>
    </recommendedName>
</protein>
<name>A0ABR1JPM2_9AGAR</name>
<evidence type="ECO:0000313" key="3">
    <source>
        <dbReference type="Proteomes" id="UP001498398"/>
    </source>
</evidence>
<dbReference type="InterPro" id="IPR011009">
    <property type="entry name" value="Kinase-like_dom_sf"/>
</dbReference>
<dbReference type="Proteomes" id="UP001498398">
    <property type="component" value="Unassembled WGS sequence"/>
</dbReference>
<accession>A0ABR1JPM2</accession>
<feature type="domain" description="Protein kinase" evidence="1">
    <location>
        <begin position="72"/>
        <end position="304"/>
    </location>
</feature>
<keyword evidence="3" id="KW-1185">Reference proteome</keyword>
<dbReference type="InterPro" id="IPR000719">
    <property type="entry name" value="Prot_kinase_dom"/>
</dbReference>
<gene>
    <name evidence="2" type="ORF">VKT23_005274</name>
</gene>
<sequence>MPDPVVPGFEASYSTGTALHLHLREPPELPKNLECNLENEEQALLDIKDRYNVSVERRITLPLTPPHLSIILDNPLQINHHRFAHVWTARVHPASNSPSLPEIVVAKIFDPVYYDNDDLVWLDPFSESDLSIWNEVNSYRRLSSMQGMNIPRFYGHFVASLGKLHDFRTVNVLMMEYISGRDVAEIVPQGTEDTVCAEHLDALYTAVLQVHFAIWDLGVQNHDMVPRNVILRTSGCTCRRHASCCSRAECPFRSEICCNPDDISVVIIDFEMVEFKESRSSISPAHMKEIVQERKEDWLYGIAR</sequence>
<dbReference type="PROSITE" id="PS50011">
    <property type="entry name" value="PROTEIN_KINASE_DOM"/>
    <property type="match status" value="1"/>
</dbReference>
<evidence type="ECO:0000259" key="1">
    <source>
        <dbReference type="PROSITE" id="PS50011"/>
    </source>
</evidence>
<dbReference type="SUPFAM" id="SSF56112">
    <property type="entry name" value="Protein kinase-like (PK-like)"/>
    <property type="match status" value="1"/>
</dbReference>
<evidence type="ECO:0000313" key="2">
    <source>
        <dbReference type="EMBL" id="KAK7465295.1"/>
    </source>
</evidence>
<proteinExistence type="predicted"/>
<dbReference type="EMBL" id="JBANRG010000006">
    <property type="protein sequence ID" value="KAK7465295.1"/>
    <property type="molecule type" value="Genomic_DNA"/>
</dbReference>
<reference evidence="2 3" key="1">
    <citation type="submission" date="2024-01" db="EMBL/GenBank/DDBJ databases">
        <title>A draft genome for the cacao thread blight pathogen Marasmiellus scandens.</title>
        <authorList>
            <person name="Baruah I.K."/>
            <person name="Leung J."/>
            <person name="Bukari Y."/>
            <person name="Amoako-Attah I."/>
            <person name="Meinhardt L.W."/>
            <person name="Bailey B.A."/>
            <person name="Cohen S.P."/>
        </authorList>
    </citation>
    <scope>NUCLEOTIDE SEQUENCE [LARGE SCALE GENOMIC DNA]</scope>
    <source>
        <strain evidence="2 3">GH-19</strain>
    </source>
</reference>